<evidence type="ECO:0000256" key="1">
    <source>
        <dbReference type="SAM" id="MobiDB-lite"/>
    </source>
</evidence>
<dbReference type="RefSeq" id="WP_015328752.1">
    <property type="nucleotide sequence ID" value="NC_020053.1"/>
</dbReference>
<accession>K9URI4</accession>
<evidence type="ECO:0000313" key="2">
    <source>
        <dbReference type="EMBL" id="AFY96864.1"/>
    </source>
</evidence>
<organism evidence="2 3">
    <name type="scientific">Chamaesiphon minutus (strain ATCC 27169 / PCC 6605)</name>
    <dbReference type="NCBI Taxonomy" id="1173020"/>
    <lineage>
        <taxon>Bacteria</taxon>
        <taxon>Bacillati</taxon>
        <taxon>Cyanobacteriota</taxon>
        <taxon>Cyanophyceae</taxon>
        <taxon>Gomontiellales</taxon>
        <taxon>Chamaesiphonaceae</taxon>
        <taxon>Chamaesiphon</taxon>
    </lineage>
</organism>
<geneLocation type="plasmid" evidence="2 3">
    <name>pCHA6605.01</name>
</geneLocation>
<feature type="region of interest" description="Disordered" evidence="1">
    <location>
        <begin position="1"/>
        <end position="55"/>
    </location>
</feature>
<proteinExistence type="predicted"/>
<feature type="compositionally biased region" description="Basic and acidic residues" evidence="1">
    <location>
        <begin position="28"/>
        <end position="55"/>
    </location>
</feature>
<name>K9URI4_CHAP6</name>
<feature type="compositionally biased region" description="Polar residues" evidence="1">
    <location>
        <begin position="16"/>
        <end position="27"/>
    </location>
</feature>
<evidence type="ECO:0000313" key="3">
    <source>
        <dbReference type="Proteomes" id="UP000010366"/>
    </source>
</evidence>
<dbReference type="EMBL" id="CP003601">
    <property type="protein sequence ID" value="AFY96864.1"/>
    <property type="molecule type" value="Genomic_DNA"/>
</dbReference>
<gene>
    <name evidence="2" type="ORF">Cha6605_6020</name>
</gene>
<dbReference type="KEGG" id="cmp:Cha6605_6020"/>
<dbReference type="Proteomes" id="UP000010366">
    <property type="component" value="Plasmid pCHA6605.01"/>
</dbReference>
<dbReference type="HOGENOM" id="CLU_177551_1_0_3"/>
<protein>
    <submittedName>
        <fullName evidence="2">Uncharacterized protein</fullName>
    </submittedName>
</protein>
<dbReference type="AlphaFoldDB" id="K9URI4"/>
<keyword evidence="3" id="KW-1185">Reference proteome</keyword>
<keyword evidence="2" id="KW-0614">Plasmid</keyword>
<reference evidence="2 3" key="1">
    <citation type="submission" date="2012-05" db="EMBL/GenBank/DDBJ databases">
        <title>Noncontiguous Finished plasmid 1 of genome of Chamaesiphon sp. PCC 6605.</title>
        <authorList>
            <consortium name="US DOE Joint Genome Institute"/>
            <person name="Gugger M."/>
            <person name="Coursin T."/>
            <person name="Rippka R."/>
            <person name="Tandeau De Marsac N."/>
            <person name="Huntemann M."/>
            <person name="Wei C.-L."/>
            <person name="Han J."/>
            <person name="Detter J.C."/>
            <person name="Han C."/>
            <person name="Tapia R."/>
            <person name="Chen A."/>
            <person name="Kyrpides N."/>
            <person name="Mavromatis K."/>
            <person name="Markowitz V."/>
            <person name="Szeto E."/>
            <person name="Ivanova N."/>
            <person name="Pagani I."/>
            <person name="Pati A."/>
            <person name="Goodwin L."/>
            <person name="Nordberg H.P."/>
            <person name="Cantor M.N."/>
            <person name="Hua S.X."/>
            <person name="Woyke T."/>
            <person name="Kerfeld C.A."/>
        </authorList>
    </citation>
    <scope>NUCLEOTIDE SEQUENCE [LARGE SCALE GENOMIC DNA]</scope>
    <source>
        <strain evidence="3">ATCC 27169 / PCC 6605</strain>
        <plasmid evidence="3">Plasmid pCHA6605.01</plasmid>
    </source>
</reference>
<dbReference type="eggNOG" id="ENOG503325K">
    <property type="taxonomic scope" value="Bacteria"/>
</dbReference>
<sequence>MAKNTGKGYRKGAVDQRSQTYNPVTETWTKRDTATGRFLDGKQDGDPFKGVRKED</sequence>